<dbReference type="PANTHER" id="PTHR21310">
    <property type="entry name" value="AMINOGLYCOSIDE PHOSPHOTRANSFERASE-RELATED-RELATED"/>
    <property type="match status" value="1"/>
</dbReference>
<dbReference type="InterPro" id="IPR002575">
    <property type="entry name" value="Aminoglycoside_PTrfase"/>
</dbReference>
<reference evidence="2 3" key="1">
    <citation type="submission" date="2015-09" db="EMBL/GenBank/DDBJ databases">
        <title>Sorangium comparison.</title>
        <authorList>
            <person name="Zaburannyi N."/>
            <person name="Bunk B."/>
            <person name="Overmann J."/>
            <person name="Mueller R."/>
        </authorList>
    </citation>
    <scope>NUCLEOTIDE SEQUENCE [LARGE SCALE GENOMIC DNA]</scope>
    <source>
        <strain evidence="2 3">So ce26</strain>
    </source>
</reference>
<accession>A0A2L0EM89</accession>
<protein>
    <recommendedName>
        <fullName evidence="1">Aminoglycoside phosphotransferase domain-containing protein</fullName>
    </recommendedName>
</protein>
<dbReference type="RefSeq" id="WP_104978212.1">
    <property type="nucleotide sequence ID" value="NZ_CP012673.1"/>
</dbReference>
<dbReference type="Pfam" id="PF01636">
    <property type="entry name" value="APH"/>
    <property type="match status" value="1"/>
</dbReference>
<dbReference type="Gene3D" id="3.90.1200.10">
    <property type="match status" value="1"/>
</dbReference>
<evidence type="ECO:0000313" key="2">
    <source>
        <dbReference type="EMBL" id="AUX40405.1"/>
    </source>
</evidence>
<evidence type="ECO:0000259" key="1">
    <source>
        <dbReference type="Pfam" id="PF01636"/>
    </source>
</evidence>
<dbReference type="AlphaFoldDB" id="A0A2L0EM89"/>
<dbReference type="InterPro" id="IPR051678">
    <property type="entry name" value="AGP_Transferase"/>
</dbReference>
<dbReference type="EMBL" id="CP012673">
    <property type="protein sequence ID" value="AUX40405.1"/>
    <property type="molecule type" value="Genomic_DNA"/>
</dbReference>
<proteinExistence type="predicted"/>
<dbReference type="Proteomes" id="UP000238348">
    <property type="component" value="Chromosome"/>
</dbReference>
<evidence type="ECO:0000313" key="3">
    <source>
        <dbReference type="Proteomes" id="UP000238348"/>
    </source>
</evidence>
<feature type="domain" description="Aminoglycoside phosphotransferase" evidence="1">
    <location>
        <begin position="37"/>
        <end position="220"/>
    </location>
</feature>
<gene>
    <name evidence="2" type="ORF">SOCE26_018060</name>
</gene>
<sequence length="295" mass="32344">MSIADDAQLQQVMSRFGLSQDALLGVGGEACVFALDRDRVVRVLHPEATRPSVERRARLLDELQRSAGAVPFAIPRVLEITEAHGRLVTIEPRLAGRPLSHVLAEATGAARDHVLVRFLDCSTRLQALRVQRGWYGDLGDAEPIRTRSLRVYLEQRASKSLARAGSAFAGIDPAALAAALPEPDRPSFVHLDLYPGNVLIDGQEVSAVVDFGGVAMLGDARLEPLSAVSYLTSYISRSATDRDRGLAREWLQERGLDAMFAPAERWLAARWSFARDDVLLHRWCHLVLLGQDGPA</sequence>
<name>A0A2L0EM89_SORCE</name>
<dbReference type="Gene3D" id="3.30.200.150">
    <property type="match status" value="1"/>
</dbReference>
<dbReference type="SUPFAM" id="SSF56112">
    <property type="entry name" value="Protein kinase-like (PK-like)"/>
    <property type="match status" value="1"/>
</dbReference>
<organism evidence="2 3">
    <name type="scientific">Sorangium cellulosum</name>
    <name type="common">Polyangium cellulosum</name>
    <dbReference type="NCBI Taxonomy" id="56"/>
    <lineage>
        <taxon>Bacteria</taxon>
        <taxon>Pseudomonadati</taxon>
        <taxon>Myxococcota</taxon>
        <taxon>Polyangia</taxon>
        <taxon>Polyangiales</taxon>
        <taxon>Polyangiaceae</taxon>
        <taxon>Sorangium</taxon>
    </lineage>
</organism>
<dbReference type="InterPro" id="IPR011009">
    <property type="entry name" value="Kinase-like_dom_sf"/>
</dbReference>
<dbReference type="OrthoDB" id="4020008at2"/>
<dbReference type="PANTHER" id="PTHR21310:SF15">
    <property type="entry name" value="AMINOGLYCOSIDE PHOSPHOTRANSFERASE DOMAIN-CONTAINING PROTEIN"/>
    <property type="match status" value="1"/>
</dbReference>